<feature type="transmembrane region" description="Helical" evidence="9">
    <location>
        <begin position="86"/>
        <end position="106"/>
    </location>
</feature>
<evidence type="ECO:0000259" key="10">
    <source>
        <dbReference type="Pfam" id="PF04290"/>
    </source>
</evidence>
<name>A0A431UUF8_9BACI</name>
<organism evidence="11 12">
    <name type="scientific">Lysinibacillus telephonicus</name>
    <dbReference type="NCBI Taxonomy" id="1714840"/>
    <lineage>
        <taxon>Bacteria</taxon>
        <taxon>Bacillati</taxon>
        <taxon>Bacillota</taxon>
        <taxon>Bacilli</taxon>
        <taxon>Bacillales</taxon>
        <taxon>Bacillaceae</taxon>
        <taxon>Lysinibacillus</taxon>
    </lineage>
</organism>
<evidence type="ECO:0000256" key="3">
    <source>
        <dbReference type="ARBA" id="ARBA00022475"/>
    </source>
</evidence>
<feature type="transmembrane region" description="Helical" evidence="9">
    <location>
        <begin position="126"/>
        <end position="143"/>
    </location>
</feature>
<comment type="similarity">
    <text evidence="8">Belongs to the TRAP transporter small permease family.</text>
</comment>
<dbReference type="InterPro" id="IPR055348">
    <property type="entry name" value="DctQ"/>
</dbReference>
<evidence type="ECO:0000256" key="2">
    <source>
        <dbReference type="ARBA" id="ARBA00022448"/>
    </source>
</evidence>
<comment type="caution">
    <text evidence="11">The sequence shown here is derived from an EMBL/GenBank/DDBJ whole genome shotgun (WGS) entry which is preliminary data.</text>
</comment>
<evidence type="ECO:0000256" key="5">
    <source>
        <dbReference type="ARBA" id="ARBA00022692"/>
    </source>
</evidence>
<dbReference type="Pfam" id="PF04290">
    <property type="entry name" value="DctQ"/>
    <property type="match status" value="1"/>
</dbReference>
<evidence type="ECO:0000256" key="9">
    <source>
        <dbReference type="SAM" id="Phobius"/>
    </source>
</evidence>
<dbReference type="PANTHER" id="PTHR35011:SF2">
    <property type="entry name" value="2,3-DIKETO-L-GULONATE TRAP TRANSPORTER SMALL PERMEASE PROTEIN YIAM"/>
    <property type="match status" value="1"/>
</dbReference>
<keyword evidence="6 9" id="KW-1133">Transmembrane helix</keyword>
<dbReference type="OrthoDB" id="9815614at2"/>
<keyword evidence="7 9" id="KW-0472">Membrane</keyword>
<keyword evidence="4" id="KW-0997">Cell inner membrane</keyword>
<keyword evidence="12" id="KW-1185">Reference proteome</keyword>
<feature type="domain" description="Tripartite ATP-independent periplasmic transporters DctQ component" evidence="10">
    <location>
        <begin position="24"/>
        <end position="151"/>
    </location>
</feature>
<dbReference type="PANTHER" id="PTHR35011">
    <property type="entry name" value="2,3-DIKETO-L-GULONATE TRAP TRANSPORTER SMALL PERMEASE PROTEIN YIAM"/>
    <property type="match status" value="1"/>
</dbReference>
<dbReference type="AlphaFoldDB" id="A0A431UUF8"/>
<evidence type="ECO:0000256" key="7">
    <source>
        <dbReference type="ARBA" id="ARBA00023136"/>
    </source>
</evidence>
<evidence type="ECO:0000256" key="4">
    <source>
        <dbReference type="ARBA" id="ARBA00022519"/>
    </source>
</evidence>
<comment type="subcellular location">
    <subcellularLocation>
        <location evidence="1">Cell inner membrane</location>
        <topology evidence="1">Multi-pass membrane protein</topology>
    </subcellularLocation>
</comment>
<dbReference type="Proteomes" id="UP000276349">
    <property type="component" value="Unassembled WGS sequence"/>
</dbReference>
<feature type="transmembrane region" description="Helical" evidence="9">
    <location>
        <begin position="14"/>
        <end position="32"/>
    </location>
</feature>
<keyword evidence="3" id="KW-1003">Cell membrane</keyword>
<proteinExistence type="inferred from homology"/>
<evidence type="ECO:0000256" key="1">
    <source>
        <dbReference type="ARBA" id="ARBA00004429"/>
    </source>
</evidence>
<keyword evidence="5 9" id="KW-0812">Transmembrane</keyword>
<evidence type="ECO:0000313" key="12">
    <source>
        <dbReference type="Proteomes" id="UP000276349"/>
    </source>
</evidence>
<reference evidence="11 12" key="1">
    <citation type="submission" date="2018-12" db="EMBL/GenBank/DDBJ databases">
        <authorList>
            <person name="Yu L."/>
        </authorList>
    </citation>
    <scope>NUCLEOTIDE SEQUENCE [LARGE SCALE GENOMIC DNA]</scope>
    <source>
        <strain evidence="11 12">S5H2222</strain>
    </source>
</reference>
<sequence length="168" mass="19160">MVVLRWLDKHIEEVILVILSILTVVIVFFQIASRNLLNFSLIWAEELARYAFIWMIYIGVAYGVKRKRHISVEVLNMILGKKGNKVLDIVANILFLVFAVIVTYLSFLVLGKVNRVSSALSLPMEFVYAAPLVGMLLASIRLIQQIVSQVRNFNKEEEVTEEKVVPKV</sequence>
<dbReference type="GO" id="GO:0005886">
    <property type="term" value="C:plasma membrane"/>
    <property type="evidence" value="ECO:0007669"/>
    <property type="project" value="UniProtKB-SubCell"/>
</dbReference>
<protein>
    <submittedName>
        <fullName evidence="11">TRAP transporter small permease</fullName>
    </submittedName>
</protein>
<keyword evidence="2" id="KW-0813">Transport</keyword>
<evidence type="ECO:0000313" key="11">
    <source>
        <dbReference type="EMBL" id="RTQ94128.1"/>
    </source>
</evidence>
<gene>
    <name evidence="11" type="ORF">EKG35_06300</name>
</gene>
<dbReference type="InterPro" id="IPR007387">
    <property type="entry name" value="TRAP_DctQ"/>
</dbReference>
<dbReference type="GO" id="GO:0022857">
    <property type="term" value="F:transmembrane transporter activity"/>
    <property type="evidence" value="ECO:0007669"/>
    <property type="project" value="TreeGrafter"/>
</dbReference>
<evidence type="ECO:0000256" key="6">
    <source>
        <dbReference type="ARBA" id="ARBA00022989"/>
    </source>
</evidence>
<dbReference type="GO" id="GO:0015740">
    <property type="term" value="P:C4-dicarboxylate transport"/>
    <property type="evidence" value="ECO:0007669"/>
    <property type="project" value="TreeGrafter"/>
</dbReference>
<evidence type="ECO:0000256" key="8">
    <source>
        <dbReference type="ARBA" id="ARBA00038436"/>
    </source>
</evidence>
<accession>A0A431UUF8</accession>
<feature type="transmembrane region" description="Helical" evidence="9">
    <location>
        <begin position="47"/>
        <end position="65"/>
    </location>
</feature>
<dbReference type="RefSeq" id="WP_126293597.1">
    <property type="nucleotide sequence ID" value="NZ_CP155468.1"/>
</dbReference>
<dbReference type="EMBL" id="RXNR01000013">
    <property type="protein sequence ID" value="RTQ94128.1"/>
    <property type="molecule type" value="Genomic_DNA"/>
</dbReference>